<evidence type="ECO:0000256" key="3">
    <source>
        <dbReference type="ARBA" id="ARBA00022630"/>
    </source>
</evidence>
<keyword evidence="7" id="KW-0520">NAD</keyword>
<dbReference type="EMBL" id="JAKNID010000036">
    <property type="protein sequence ID" value="MCG4565538.1"/>
    <property type="molecule type" value="Genomic_DNA"/>
</dbReference>
<evidence type="ECO:0000256" key="5">
    <source>
        <dbReference type="ARBA" id="ARBA00022857"/>
    </source>
</evidence>
<organism evidence="10 11">
    <name type="scientific">Anaerosalibacter bizertensis</name>
    <dbReference type="NCBI Taxonomy" id="932217"/>
    <lineage>
        <taxon>Bacteria</taxon>
        <taxon>Bacillati</taxon>
        <taxon>Bacillota</taxon>
        <taxon>Tissierellia</taxon>
        <taxon>Tissierellales</taxon>
        <taxon>Sporanaerobacteraceae</taxon>
        <taxon>Anaerosalibacter</taxon>
    </lineage>
</organism>
<evidence type="ECO:0000313" key="10">
    <source>
        <dbReference type="EMBL" id="MSS44323.1"/>
    </source>
</evidence>
<dbReference type="InterPro" id="IPR029479">
    <property type="entry name" value="Nitroreductase"/>
</dbReference>
<feature type="domain" description="Nitroreductase" evidence="8">
    <location>
        <begin position="19"/>
        <end position="188"/>
    </location>
</feature>
<dbReference type="Pfam" id="PF00881">
    <property type="entry name" value="Nitroreductase"/>
    <property type="match status" value="1"/>
</dbReference>
<evidence type="ECO:0000313" key="9">
    <source>
        <dbReference type="EMBL" id="MCG4565538.1"/>
    </source>
</evidence>
<evidence type="ECO:0000259" key="8">
    <source>
        <dbReference type="Pfam" id="PF00881"/>
    </source>
</evidence>
<dbReference type="PANTHER" id="PTHR23026">
    <property type="entry name" value="NADPH NITROREDUCTASE"/>
    <property type="match status" value="1"/>
</dbReference>
<dbReference type="AlphaFoldDB" id="A0A844FJL4"/>
<dbReference type="EMBL" id="VULR01000022">
    <property type="protein sequence ID" value="MSS44323.1"/>
    <property type="molecule type" value="Genomic_DNA"/>
</dbReference>
<keyword evidence="12" id="KW-1185">Reference proteome</keyword>
<accession>A0A844FJL4</accession>
<keyword evidence="5" id="KW-0521">NADP</keyword>
<dbReference type="SUPFAM" id="SSF55469">
    <property type="entry name" value="FMN-dependent nitroreductase-like"/>
    <property type="match status" value="1"/>
</dbReference>
<evidence type="ECO:0000256" key="7">
    <source>
        <dbReference type="ARBA" id="ARBA00023027"/>
    </source>
</evidence>
<keyword evidence="6" id="KW-0560">Oxidoreductase</keyword>
<protein>
    <submittedName>
        <fullName evidence="10">NAD(P)H-dependent oxidoreductase</fullName>
    </submittedName>
</protein>
<dbReference type="Gene3D" id="3.40.109.10">
    <property type="entry name" value="NADH Oxidase"/>
    <property type="match status" value="1"/>
</dbReference>
<dbReference type="CDD" id="cd02149">
    <property type="entry name" value="NfsB-like"/>
    <property type="match status" value="1"/>
</dbReference>
<evidence type="ECO:0000256" key="2">
    <source>
        <dbReference type="ARBA" id="ARBA00007118"/>
    </source>
</evidence>
<dbReference type="GO" id="GO:0046857">
    <property type="term" value="F:oxidoreductase activity, acting on other nitrogenous compounds as donors, with NAD or NADP as acceptor"/>
    <property type="evidence" value="ECO:0007669"/>
    <property type="project" value="TreeGrafter"/>
</dbReference>
<dbReference type="GO" id="GO:0005829">
    <property type="term" value="C:cytosol"/>
    <property type="evidence" value="ECO:0007669"/>
    <property type="project" value="TreeGrafter"/>
</dbReference>
<dbReference type="Proteomes" id="UP001108123">
    <property type="component" value="Unassembled WGS sequence"/>
</dbReference>
<dbReference type="RefSeq" id="WP_154484994.1">
    <property type="nucleotide sequence ID" value="NZ_JAHLOA010000005.1"/>
</dbReference>
<dbReference type="InterPro" id="IPR033878">
    <property type="entry name" value="NfsB-like"/>
</dbReference>
<comment type="similarity">
    <text evidence="2">Belongs to the nitroreductase family.</text>
</comment>
<reference evidence="10 11" key="1">
    <citation type="submission" date="2019-08" db="EMBL/GenBank/DDBJ databases">
        <title>In-depth cultivation of the pig gut microbiome towards novel bacterial diversity and tailored functional studies.</title>
        <authorList>
            <person name="Wylensek D."/>
            <person name="Hitch T.C.A."/>
            <person name="Clavel T."/>
        </authorList>
    </citation>
    <scope>NUCLEOTIDE SEQUENCE [LARGE SCALE GENOMIC DNA]</scope>
    <source>
        <strain evidence="10 11">Med78-601-WT-4W-RMD-3</strain>
    </source>
</reference>
<evidence type="ECO:0000256" key="1">
    <source>
        <dbReference type="ARBA" id="ARBA00001917"/>
    </source>
</evidence>
<reference evidence="9" key="2">
    <citation type="submission" date="2022-01" db="EMBL/GenBank/DDBJ databases">
        <title>Collection of gut derived symbiotic bacterial strains cultured from healthy donors.</title>
        <authorList>
            <person name="Lin H."/>
            <person name="Kohout C."/>
            <person name="Waligurski E."/>
            <person name="Pamer E.G."/>
        </authorList>
    </citation>
    <scope>NUCLEOTIDE SEQUENCE</scope>
    <source>
        <strain evidence="9">MSK.14.39</strain>
    </source>
</reference>
<comment type="caution">
    <text evidence="10">The sequence shown here is derived from an EMBL/GenBank/DDBJ whole genome shotgun (WGS) entry which is preliminary data.</text>
</comment>
<keyword evidence="4" id="KW-0288">FMN</keyword>
<proteinExistence type="inferred from homology"/>
<gene>
    <name evidence="10" type="ORF">FYJ27_11495</name>
    <name evidence="9" type="ORF">L0P62_08760</name>
</gene>
<name>A0A844FJL4_9FIRM</name>
<dbReference type="InterPro" id="IPR050627">
    <property type="entry name" value="Nitroreductase/BluB"/>
</dbReference>
<dbReference type="InterPro" id="IPR000415">
    <property type="entry name" value="Nitroreductase-like"/>
</dbReference>
<sequence>MKNIDIEKRKEEILNAHKFRFACKEFDPDRKISEEDFKFLLEVGRLSPSSFGFEPWKFLVVENEELREKLLPAVWGVRRQMPTLSHLVIILARKGSEVIYSADYITHMMRDVHKMPDDKIKERREKYRVFQNEDFKIFNNEKDMFEWSIRQTYIALGNMMTAAAEIGIDSCPIEGFNKEELEKLLESEGVLDREKFGVSTLIAFGYRKENPHREKTRRPMEDVVEWIK</sequence>
<evidence type="ECO:0000313" key="11">
    <source>
        <dbReference type="Proteomes" id="UP000462760"/>
    </source>
</evidence>
<dbReference type="OrthoDB" id="9812105at2"/>
<dbReference type="GO" id="GO:0046256">
    <property type="term" value="P:2,4,6-trinitrotoluene catabolic process"/>
    <property type="evidence" value="ECO:0007669"/>
    <property type="project" value="TreeGrafter"/>
</dbReference>
<evidence type="ECO:0000256" key="6">
    <source>
        <dbReference type="ARBA" id="ARBA00023002"/>
    </source>
</evidence>
<keyword evidence="3" id="KW-0285">Flavoprotein</keyword>
<evidence type="ECO:0000313" key="12">
    <source>
        <dbReference type="Proteomes" id="UP001108123"/>
    </source>
</evidence>
<dbReference type="Proteomes" id="UP000462760">
    <property type="component" value="Unassembled WGS sequence"/>
</dbReference>
<dbReference type="PANTHER" id="PTHR23026:SF125">
    <property type="entry name" value="OXYGEN-INSENSITIVE NAD(P)H NITROREDUCTASE"/>
    <property type="match status" value="1"/>
</dbReference>
<comment type="cofactor">
    <cofactor evidence="1">
        <name>FMN</name>
        <dbReference type="ChEBI" id="CHEBI:58210"/>
    </cofactor>
</comment>
<evidence type="ECO:0000256" key="4">
    <source>
        <dbReference type="ARBA" id="ARBA00022643"/>
    </source>
</evidence>